<sequence length="390" mass="43094">GLSPYTPLLFSPPCQAKSPHQFTFSPTLSLSPEMSTANQHWIYHERQEAQLCGQHALNNLVQQNAFSPGDLAEIADQLDQMELNYMAQNNEGGVASKDYLKRLAEGSGNVDESGNFSIEVLRSALLSRFNLELPNIKQKGVGDKIDVAELDGFICNRASHWFAIRKINGRYYNLNSTLERPEIISHFKLAAEMEALQNAGYSVFCVLDSLPPSCSNEAMMDLGLSEYWWKEEDLISGKSNATTRADNPWTKVGSGRRLDGKWPATGDGGNGKHVSEMTEQEMLDAAIAASMEQSAPSNYDRDCSLTEEPEEGAPGTVKIQFRLPDGTRAVRRFDSSNPVGVLYAFVANKCPNQRIELRAGFPPKDINVQKGLTIAESKLAGEMIHGRYII</sequence>
<dbReference type="SMART" id="SM00166">
    <property type="entry name" value="UBX"/>
    <property type="match status" value="1"/>
</dbReference>
<dbReference type="AlphaFoldDB" id="A0ABD3N507"/>
<evidence type="ECO:0000259" key="15">
    <source>
        <dbReference type="PROSITE" id="PS50957"/>
    </source>
</evidence>
<evidence type="ECO:0000256" key="13">
    <source>
        <dbReference type="SAM" id="MobiDB-lite"/>
    </source>
</evidence>
<evidence type="ECO:0000259" key="14">
    <source>
        <dbReference type="PROSITE" id="PS50033"/>
    </source>
</evidence>
<dbReference type="PANTHER" id="PTHR14159">
    <property type="entry name" value="ATAXIN-3-RELATED"/>
    <property type="match status" value="1"/>
</dbReference>
<keyword evidence="5" id="KW-0833">Ubl conjugation pathway</keyword>
<dbReference type="GO" id="GO:0004843">
    <property type="term" value="F:cysteine-type deubiquitinase activity"/>
    <property type="evidence" value="ECO:0007669"/>
    <property type="project" value="UniProtKB-EC"/>
</dbReference>
<dbReference type="PRINTS" id="PR01233">
    <property type="entry name" value="JOSEPHIN"/>
</dbReference>
<dbReference type="EMBL" id="JALLAZ020001609">
    <property type="protein sequence ID" value="KAL3771214.1"/>
    <property type="molecule type" value="Genomic_DNA"/>
</dbReference>
<evidence type="ECO:0000256" key="3">
    <source>
        <dbReference type="ARBA" id="ARBA00012759"/>
    </source>
</evidence>
<dbReference type="PANTHER" id="PTHR14159:SF0">
    <property type="entry name" value="ATAXIN-3-RELATED"/>
    <property type="match status" value="1"/>
</dbReference>
<keyword evidence="4" id="KW-0645">Protease</keyword>
<feature type="domain" description="UBX" evidence="14">
    <location>
        <begin position="312"/>
        <end position="364"/>
    </location>
</feature>
<dbReference type="Gene3D" id="3.10.20.90">
    <property type="entry name" value="Phosphatidylinositol 3-kinase Catalytic Subunit, Chain A, domain 1"/>
    <property type="match status" value="1"/>
</dbReference>
<name>A0ABD3N507_9STRA</name>
<dbReference type="GO" id="GO:0006508">
    <property type="term" value="P:proteolysis"/>
    <property type="evidence" value="ECO:0007669"/>
    <property type="project" value="UniProtKB-KW"/>
</dbReference>
<evidence type="ECO:0000256" key="2">
    <source>
        <dbReference type="ARBA" id="ARBA00004123"/>
    </source>
</evidence>
<feature type="region of interest" description="Disordered" evidence="13">
    <location>
        <begin position="240"/>
        <end position="272"/>
    </location>
</feature>
<dbReference type="InterPro" id="IPR006155">
    <property type="entry name" value="Josephin"/>
</dbReference>
<reference evidence="16 17" key="1">
    <citation type="submission" date="2024-10" db="EMBL/GenBank/DDBJ databases">
        <title>Updated reference genomes for cyclostephanoid diatoms.</title>
        <authorList>
            <person name="Roberts W.R."/>
            <person name="Alverson A.J."/>
        </authorList>
    </citation>
    <scope>NUCLEOTIDE SEQUENCE [LARGE SCALE GENOMIC DNA]</scope>
    <source>
        <strain evidence="16 17">AJA276-08</strain>
    </source>
</reference>
<gene>
    <name evidence="16" type="ORF">ACHAW5_007516</name>
</gene>
<feature type="active site" evidence="12">
    <location>
        <position position="52"/>
    </location>
</feature>
<feature type="active site" description="Proton acceptor" evidence="11">
    <location>
        <position position="160"/>
    </location>
</feature>
<comment type="subcellular location">
    <subcellularLocation>
        <location evidence="2">Nucleus</location>
    </subcellularLocation>
</comment>
<evidence type="ECO:0000256" key="5">
    <source>
        <dbReference type="ARBA" id="ARBA00022786"/>
    </source>
</evidence>
<dbReference type="SUPFAM" id="SSF54236">
    <property type="entry name" value="Ubiquitin-like"/>
    <property type="match status" value="1"/>
</dbReference>
<dbReference type="CDD" id="cd01767">
    <property type="entry name" value="UBX"/>
    <property type="match status" value="1"/>
</dbReference>
<comment type="caution">
    <text evidence="16">The sequence shown here is derived from an EMBL/GenBank/DDBJ whole genome shotgun (WGS) entry which is preliminary data.</text>
</comment>
<dbReference type="PROSITE" id="PS50957">
    <property type="entry name" value="JOSEPHIN"/>
    <property type="match status" value="1"/>
</dbReference>
<feature type="non-terminal residue" evidence="16">
    <location>
        <position position="1"/>
    </location>
</feature>
<evidence type="ECO:0000313" key="17">
    <source>
        <dbReference type="Proteomes" id="UP001530315"/>
    </source>
</evidence>
<dbReference type="GO" id="GO:0005634">
    <property type="term" value="C:nucleus"/>
    <property type="evidence" value="ECO:0007669"/>
    <property type="project" value="UniProtKB-SubCell"/>
</dbReference>
<keyword evidence="7" id="KW-0788">Thiol protease</keyword>
<keyword evidence="10" id="KW-0539">Nucleus</keyword>
<evidence type="ECO:0000256" key="10">
    <source>
        <dbReference type="ARBA" id="ARBA00023242"/>
    </source>
</evidence>
<evidence type="ECO:0000256" key="7">
    <source>
        <dbReference type="ARBA" id="ARBA00022807"/>
    </source>
</evidence>
<feature type="active site" evidence="11 12">
    <location>
        <position position="175"/>
    </location>
</feature>
<feature type="domain" description="Josephin" evidence="15">
    <location>
        <begin position="39"/>
        <end position="221"/>
    </location>
</feature>
<dbReference type="InterPro" id="IPR001012">
    <property type="entry name" value="UBX_dom"/>
</dbReference>
<evidence type="ECO:0000256" key="9">
    <source>
        <dbReference type="ARBA" id="ARBA00023163"/>
    </source>
</evidence>
<dbReference type="Gene3D" id="3.90.70.40">
    <property type="match status" value="1"/>
</dbReference>
<dbReference type="Pfam" id="PF02099">
    <property type="entry name" value="Josephin"/>
    <property type="match status" value="1"/>
</dbReference>
<evidence type="ECO:0000256" key="11">
    <source>
        <dbReference type="PIRSR" id="PIRSR633865-1"/>
    </source>
</evidence>
<dbReference type="InterPro" id="IPR029071">
    <property type="entry name" value="Ubiquitin-like_domsf"/>
</dbReference>
<evidence type="ECO:0000313" key="16">
    <source>
        <dbReference type="EMBL" id="KAL3771214.1"/>
    </source>
</evidence>
<dbReference type="SMART" id="SM01246">
    <property type="entry name" value="Josephin"/>
    <property type="match status" value="1"/>
</dbReference>
<proteinExistence type="predicted"/>
<dbReference type="Pfam" id="PF00789">
    <property type="entry name" value="UBX"/>
    <property type="match status" value="1"/>
</dbReference>
<dbReference type="PROSITE" id="PS50033">
    <property type="entry name" value="UBX"/>
    <property type="match status" value="1"/>
</dbReference>
<feature type="active site" evidence="12">
    <location>
        <position position="160"/>
    </location>
</feature>
<protein>
    <recommendedName>
        <fullName evidence="3">ubiquitinyl hydrolase 1</fullName>
        <ecNumber evidence="3">3.4.19.12</ecNumber>
    </recommendedName>
</protein>
<evidence type="ECO:0000256" key="4">
    <source>
        <dbReference type="ARBA" id="ARBA00022670"/>
    </source>
</evidence>
<organism evidence="16 17">
    <name type="scientific">Stephanodiscus triporus</name>
    <dbReference type="NCBI Taxonomy" id="2934178"/>
    <lineage>
        <taxon>Eukaryota</taxon>
        <taxon>Sar</taxon>
        <taxon>Stramenopiles</taxon>
        <taxon>Ochrophyta</taxon>
        <taxon>Bacillariophyta</taxon>
        <taxon>Coscinodiscophyceae</taxon>
        <taxon>Thalassiosirophycidae</taxon>
        <taxon>Stephanodiscales</taxon>
        <taxon>Stephanodiscaceae</taxon>
        <taxon>Stephanodiscus</taxon>
    </lineage>
</organism>
<keyword evidence="9" id="KW-0804">Transcription</keyword>
<evidence type="ECO:0000256" key="6">
    <source>
        <dbReference type="ARBA" id="ARBA00022801"/>
    </source>
</evidence>
<dbReference type="Gene3D" id="1.10.287.10">
    <property type="entry name" value="S15/NS1, RNA-binding"/>
    <property type="match status" value="1"/>
</dbReference>
<comment type="catalytic activity">
    <reaction evidence="1">
        <text>Thiol-dependent hydrolysis of ester, thioester, amide, peptide and isopeptide bonds formed by the C-terminal Gly of ubiquitin (a 76-residue protein attached to proteins as an intracellular targeting signal).</text>
        <dbReference type="EC" id="3.4.19.12"/>
    </reaction>
</comment>
<keyword evidence="6 12" id="KW-0378">Hydrolase</keyword>
<dbReference type="InterPro" id="IPR033865">
    <property type="entry name" value="Ataxin-3"/>
</dbReference>
<keyword evidence="17" id="KW-1185">Reference proteome</keyword>
<dbReference type="EC" id="3.4.19.12" evidence="3"/>
<evidence type="ECO:0000256" key="12">
    <source>
        <dbReference type="PROSITE-ProRule" id="PRU00331"/>
    </source>
</evidence>
<keyword evidence="8" id="KW-0805">Transcription regulation</keyword>
<accession>A0ABD3N507</accession>
<feature type="active site" description="Nucleophile" evidence="11">
    <location>
        <position position="52"/>
    </location>
</feature>
<evidence type="ECO:0000256" key="1">
    <source>
        <dbReference type="ARBA" id="ARBA00000707"/>
    </source>
</evidence>
<evidence type="ECO:0000256" key="8">
    <source>
        <dbReference type="ARBA" id="ARBA00023015"/>
    </source>
</evidence>
<dbReference type="Proteomes" id="UP001530315">
    <property type="component" value="Unassembled WGS sequence"/>
</dbReference>